<keyword evidence="12" id="KW-1185">Reference proteome</keyword>
<dbReference type="FunCoup" id="G0VCD1">
    <property type="interactions" value="340"/>
</dbReference>
<evidence type="ECO:0000259" key="10">
    <source>
        <dbReference type="Pfam" id="PF00930"/>
    </source>
</evidence>
<feature type="domain" description="Peptidase S9 prolyl oligopeptidase catalytic" evidence="9">
    <location>
        <begin position="698"/>
        <end position="901"/>
    </location>
</feature>
<organism evidence="11 12">
    <name type="scientific">Naumovozyma castellii</name>
    <name type="common">Yeast</name>
    <name type="synonym">Saccharomyces castellii</name>
    <dbReference type="NCBI Taxonomy" id="27288"/>
    <lineage>
        <taxon>Eukaryota</taxon>
        <taxon>Fungi</taxon>
        <taxon>Dikarya</taxon>
        <taxon>Ascomycota</taxon>
        <taxon>Saccharomycotina</taxon>
        <taxon>Saccharomycetes</taxon>
        <taxon>Saccharomycetales</taxon>
        <taxon>Saccharomycetaceae</taxon>
        <taxon>Naumovozyma</taxon>
    </lineage>
</organism>
<dbReference type="STRING" id="1064592.G0VCD1"/>
<evidence type="ECO:0000256" key="3">
    <source>
        <dbReference type="ARBA" id="ARBA00022670"/>
    </source>
</evidence>
<evidence type="ECO:0000313" key="11">
    <source>
        <dbReference type="EMBL" id="CCC69140.1"/>
    </source>
</evidence>
<dbReference type="EMBL" id="HE576754">
    <property type="protein sequence ID" value="CCC69140.1"/>
    <property type="molecule type" value="Genomic_DNA"/>
</dbReference>
<feature type="domain" description="Dipeptidylpeptidase IV N-terminal" evidence="10">
    <location>
        <begin position="238"/>
        <end position="602"/>
    </location>
</feature>
<dbReference type="GO" id="GO:0006508">
    <property type="term" value="P:proteolysis"/>
    <property type="evidence" value="ECO:0007669"/>
    <property type="project" value="UniProtKB-KW"/>
</dbReference>
<protein>
    <recommendedName>
        <fullName evidence="13">Dipeptidyl aminopeptidase A</fullName>
    </recommendedName>
</protein>
<keyword evidence="8" id="KW-0812">Transmembrane</keyword>
<keyword evidence="4" id="KW-0378">Hydrolase</keyword>
<evidence type="ECO:0000259" key="9">
    <source>
        <dbReference type="Pfam" id="PF00326"/>
    </source>
</evidence>
<dbReference type="Pfam" id="PF00930">
    <property type="entry name" value="DPPIV_N"/>
    <property type="match status" value="1"/>
</dbReference>
<dbReference type="InterPro" id="IPR001375">
    <property type="entry name" value="Peptidase_S9_cat"/>
</dbReference>
<dbReference type="PANTHER" id="PTHR11731">
    <property type="entry name" value="PROTEASE FAMILY S9B,C DIPEPTIDYL-PEPTIDASE IV-RELATED"/>
    <property type="match status" value="1"/>
</dbReference>
<proteinExistence type="inferred from homology"/>
<dbReference type="InterPro" id="IPR002469">
    <property type="entry name" value="Peptidase_S9B_N"/>
</dbReference>
<dbReference type="AlphaFoldDB" id="G0VCD1"/>
<dbReference type="GO" id="GO:0008239">
    <property type="term" value="F:dipeptidyl-peptidase activity"/>
    <property type="evidence" value="ECO:0007669"/>
    <property type="project" value="TreeGrafter"/>
</dbReference>
<accession>G0VCD1</accession>
<dbReference type="InterPro" id="IPR050278">
    <property type="entry name" value="Serine_Prot_S9B/DPPIV"/>
</dbReference>
<keyword evidence="3" id="KW-0645">Protease</keyword>
<dbReference type="Proteomes" id="UP000001640">
    <property type="component" value="Chromosome 3"/>
</dbReference>
<reference key="2">
    <citation type="submission" date="2011-08" db="EMBL/GenBank/DDBJ databases">
        <title>Genome sequence of Naumovozyma castellii.</title>
        <authorList>
            <person name="Gordon J.L."/>
            <person name="Armisen D."/>
            <person name="Proux-Wera E."/>
            <person name="OhEigeartaigh S.S."/>
            <person name="Byrne K.P."/>
            <person name="Wolfe K.H."/>
        </authorList>
    </citation>
    <scope>NUCLEOTIDE SEQUENCE</scope>
    <source>
        <strain>Type strain:CBS 4309</strain>
    </source>
</reference>
<dbReference type="GO" id="GO:0007323">
    <property type="term" value="P:peptide pheromone maturation"/>
    <property type="evidence" value="ECO:0007669"/>
    <property type="project" value="EnsemblFungi"/>
</dbReference>
<dbReference type="InterPro" id="IPR029058">
    <property type="entry name" value="AB_hydrolase_fold"/>
</dbReference>
<feature type="transmembrane region" description="Helical" evidence="8">
    <location>
        <begin position="112"/>
        <end position="132"/>
    </location>
</feature>
<dbReference type="MEROPS" id="S09.005"/>
<name>G0VCD1_NAUCA</name>
<dbReference type="SUPFAM" id="SSF82171">
    <property type="entry name" value="DPP6 N-terminal domain-like"/>
    <property type="match status" value="1"/>
</dbReference>
<dbReference type="Gene3D" id="2.140.10.30">
    <property type="entry name" value="Dipeptidylpeptidase IV, N-terminal domain"/>
    <property type="match status" value="1"/>
</dbReference>
<dbReference type="RefSeq" id="XP_003675507.1">
    <property type="nucleotide sequence ID" value="XM_003675459.1"/>
</dbReference>
<dbReference type="PANTHER" id="PTHR11731:SF160">
    <property type="entry name" value="DIPEPTIDYL AMINOPEPTIDASE A"/>
    <property type="match status" value="1"/>
</dbReference>
<feature type="compositionally biased region" description="Polar residues" evidence="7">
    <location>
        <begin position="35"/>
        <end position="55"/>
    </location>
</feature>
<dbReference type="Pfam" id="PF00326">
    <property type="entry name" value="Peptidase_S9"/>
    <property type="match status" value="1"/>
</dbReference>
<evidence type="ECO:0000256" key="4">
    <source>
        <dbReference type="ARBA" id="ARBA00022801"/>
    </source>
</evidence>
<evidence type="ECO:0000256" key="6">
    <source>
        <dbReference type="ARBA" id="ARBA00023180"/>
    </source>
</evidence>
<dbReference type="GO" id="GO:0005802">
    <property type="term" value="C:trans-Golgi network"/>
    <property type="evidence" value="ECO:0007669"/>
    <property type="project" value="EnsemblFungi"/>
</dbReference>
<evidence type="ECO:0000256" key="2">
    <source>
        <dbReference type="ARBA" id="ARBA00022438"/>
    </source>
</evidence>
<dbReference type="OMA" id="NYDMHIF"/>
<dbReference type="OrthoDB" id="16520at2759"/>
<dbReference type="HOGENOM" id="CLU_006105_0_1_1"/>
<sequence length="909" mass="104499">MDFVKTHKRKNSHKFLPPPATSGSAMRSDYELNTLDDNTPSIPVNDTSNPQNNQDVDLEDRPLFTNFEDNLDVDEEADSDFIGTSPSPPIDPYSNWYSWYSHRKYAHNKNKIICIGTVFIVLIILFFTIPLITASNYAHPGDGKSGELKKAFTIENVFKGDFVVDQKKFHFIEPTTRLENHDSDPGLYYTVKDVENSPSHFVARQLFDKDYEVDLGETKFVYQDKEYIVMDVKFNYRLDRAILATNIVSEFRHSSKGFYWIKNLETNEIVPLNPGNEEELVTLSYAHFSPSNNFVYFVHANDLFYKHLYSDAQPVQITNDGSSNILNAKPDWVYEEEVLASEKAIWWSPDDSKFIFAKFDITAVPDYETPLYTTNHQFPIKEFIKYPKPGTPNPKVKLFMFKVTEGVLYQVNTGNKDEDFILYGADWIGPDDFLFKEADRTSKLMHVKLYETFKQKMTLVRQIDSKKYMGWIEKVPKMLVIPPNEVVGRKNYGYVDICTDSGGFNHLFYFETPSTSDGKQLTRGAWEVSDNGLVGFEYETDTIFLQANEVGPMAQHLYAVKLNAKDIDELTSLQNPNDATDYDEFTLSSSCRYALHKKLGPGSHQFKVGPLYDVLDITNEQDGILDLTQDLILKETLDIYDLPITSYKSIKLDDGVVINYVEIKPKRMNRSKKYPLLVNVYGGPGSQTFTTKSSVLLEQSVSSGLDAIVLQIEPRGTGGKGWGFKSWAKRRLGYWEPRDVTEVTKKFIEMNKDHIDTERVAIWGWSYGGFTTLKTVEYDIGETFKYAMAVAPVTNWTFYDSIYTERYMDKITENADGYSNISVVKDIDAFGKLSRFLIMHGTADDNVHIQNTYELLDKLNLKNIRNYDMHIFPDSEHSIMFHNAQKIVYQKLYFWLEDAFSGKLDTIHS</sequence>
<dbReference type="KEGG" id="ncs:NCAS_0C01500"/>
<dbReference type="GO" id="GO:0005886">
    <property type="term" value="C:plasma membrane"/>
    <property type="evidence" value="ECO:0007669"/>
    <property type="project" value="TreeGrafter"/>
</dbReference>
<dbReference type="Gene3D" id="3.40.50.1820">
    <property type="entry name" value="alpha/beta hydrolase"/>
    <property type="match status" value="1"/>
</dbReference>
<feature type="region of interest" description="Disordered" evidence="7">
    <location>
        <begin position="1"/>
        <end position="58"/>
    </location>
</feature>
<keyword evidence="5" id="KW-0720">Serine protease</keyword>
<evidence type="ECO:0000256" key="5">
    <source>
        <dbReference type="ARBA" id="ARBA00022825"/>
    </source>
</evidence>
<comment type="similarity">
    <text evidence="1">Belongs to the peptidase S9B family.</text>
</comment>
<keyword evidence="8" id="KW-0472">Membrane</keyword>
<dbReference type="InParanoid" id="G0VCD1"/>
<keyword evidence="8" id="KW-1133">Transmembrane helix</keyword>
<evidence type="ECO:0000256" key="7">
    <source>
        <dbReference type="SAM" id="MobiDB-lite"/>
    </source>
</evidence>
<dbReference type="FunFam" id="3.40.50.1820:FF:000003">
    <property type="entry name" value="Dipeptidyl peptidase 4"/>
    <property type="match status" value="1"/>
</dbReference>
<evidence type="ECO:0000313" key="12">
    <source>
        <dbReference type="Proteomes" id="UP000001640"/>
    </source>
</evidence>
<dbReference type="eggNOG" id="KOG2100">
    <property type="taxonomic scope" value="Eukaryota"/>
</dbReference>
<feature type="compositionally biased region" description="Basic residues" evidence="7">
    <location>
        <begin position="1"/>
        <end position="13"/>
    </location>
</feature>
<evidence type="ECO:0000256" key="1">
    <source>
        <dbReference type="ARBA" id="ARBA00006150"/>
    </source>
</evidence>
<evidence type="ECO:0000256" key="8">
    <source>
        <dbReference type="SAM" id="Phobius"/>
    </source>
</evidence>
<dbReference type="GO" id="GO:0008236">
    <property type="term" value="F:serine-type peptidase activity"/>
    <property type="evidence" value="ECO:0007669"/>
    <property type="project" value="UniProtKB-KW"/>
</dbReference>
<dbReference type="GO" id="GO:0004177">
    <property type="term" value="F:aminopeptidase activity"/>
    <property type="evidence" value="ECO:0007669"/>
    <property type="project" value="UniProtKB-KW"/>
</dbReference>
<reference evidence="11 12" key="1">
    <citation type="journal article" date="2011" name="Proc. Natl. Acad. Sci. U.S.A.">
        <title>Evolutionary erosion of yeast sex chromosomes by mating-type switching accidents.</title>
        <authorList>
            <person name="Gordon J.L."/>
            <person name="Armisen D."/>
            <person name="Proux-Wera E."/>
            <person name="Oheigeartaigh S.S."/>
            <person name="Byrne K.P."/>
            <person name="Wolfe K.H."/>
        </authorList>
    </citation>
    <scope>NUCLEOTIDE SEQUENCE [LARGE SCALE GENOMIC DNA]</scope>
    <source>
        <strain evidence="12">ATCC 76901 / BCRC 22586 / CBS 4309 / NBRC 1992 / NRRL Y-12630</strain>
    </source>
</reference>
<dbReference type="GeneID" id="96902724"/>
<gene>
    <name evidence="11" type="primary">NCAS0C01500</name>
    <name evidence="11" type="ordered locus">NCAS_0C01500</name>
</gene>
<dbReference type="SUPFAM" id="SSF53474">
    <property type="entry name" value="alpha/beta-Hydrolases"/>
    <property type="match status" value="1"/>
</dbReference>
<keyword evidence="2" id="KW-0031">Aminopeptidase</keyword>
<keyword evidence="6" id="KW-0325">Glycoprotein</keyword>
<evidence type="ECO:0008006" key="13">
    <source>
        <dbReference type="Google" id="ProtNLM"/>
    </source>
</evidence>